<comment type="subcellular location">
    <subcellularLocation>
        <location evidence="1">Membrane</location>
        <topology evidence="1">Multi-pass membrane protein</topology>
    </subcellularLocation>
</comment>
<dbReference type="RefSeq" id="WP_338092711.1">
    <property type="nucleotide sequence ID" value="NZ_AP019700.1"/>
</dbReference>
<organism evidence="6 7">
    <name type="scientific">Stella humosa</name>
    <dbReference type="NCBI Taxonomy" id="94"/>
    <lineage>
        <taxon>Bacteria</taxon>
        <taxon>Pseudomonadati</taxon>
        <taxon>Pseudomonadota</taxon>
        <taxon>Alphaproteobacteria</taxon>
        <taxon>Rhodospirillales</taxon>
        <taxon>Stellaceae</taxon>
        <taxon>Stella</taxon>
    </lineage>
</organism>
<accession>A0A3N1L3D9</accession>
<feature type="transmembrane region" description="Helical" evidence="5">
    <location>
        <begin position="356"/>
        <end position="379"/>
    </location>
</feature>
<reference evidence="6 7" key="1">
    <citation type="submission" date="2018-11" db="EMBL/GenBank/DDBJ databases">
        <title>Genomic Encyclopedia of Type Strains, Phase IV (KMG-IV): sequencing the most valuable type-strain genomes for metagenomic binning, comparative biology and taxonomic classification.</title>
        <authorList>
            <person name="Goeker M."/>
        </authorList>
    </citation>
    <scope>NUCLEOTIDE SEQUENCE [LARGE SCALE GENOMIC DNA]</scope>
    <source>
        <strain evidence="6 7">DSM 5900</strain>
    </source>
</reference>
<keyword evidence="7" id="KW-1185">Reference proteome</keyword>
<protein>
    <submittedName>
        <fullName evidence="6">Di/tricarboxylate transporter</fullName>
    </submittedName>
</protein>
<dbReference type="InterPro" id="IPR001898">
    <property type="entry name" value="SLC13A/DASS"/>
</dbReference>
<evidence type="ECO:0000256" key="1">
    <source>
        <dbReference type="ARBA" id="ARBA00004141"/>
    </source>
</evidence>
<dbReference type="AlphaFoldDB" id="A0A3N1L3D9"/>
<proteinExistence type="predicted"/>
<keyword evidence="2 5" id="KW-0812">Transmembrane</keyword>
<gene>
    <name evidence="6" type="ORF">EDC65_4574</name>
</gene>
<dbReference type="GO" id="GO:0022857">
    <property type="term" value="F:transmembrane transporter activity"/>
    <property type="evidence" value="ECO:0007669"/>
    <property type="project" value="InterPro"/>
</dbReference>
<dbReference type="Pfam" id="PF00939">
    <property type="entry name" value="Na_sulph_symp"/>
    <property type="match status" value="1"/>
</dbReference>
<feature type="transmembrane region" description="Helical" evidence="5">
    <location>
        <begin position="44"/>
        <end position="64"/>
    </location>
</feature>
<feature type="transmembrane region" description="Helical" evidence="5">
    <location>
        <begin position="249"/>
        <end position="268"/>
    </location>
</feature>
<evidence type="ECO:0000256" key="4">
    <source>
        <dbReference type="ARBA" id="ARBA00023136"/>
    </source>
</evidence>
<dbReference type="Proteomes" id="UP000278222">
    <property type="component" value="Unassembled WGS sequence"/>
</dbReference>
<feature type="transmembrane region" description="Helical" evidence="5">
    <location>
        <begin position="226"/>
        <end position="243"/>
    </location>
</feature>
<evidence type="ECO:0000313" key="7">
    <source>
        <dbReference type="Proteomes" id="UP000278222"/>
    </source>
</evidence>
<feature type="transmembrane region" description="Helical" evidence="5">
    <location>
        <begin position="108"/>
        <end position="127"/>
    </location>
</feature>
<evidence type="ECO:0000256" key="3">
    <source>
        <dbReference type="ARBA" id="ARBA00022989"/>
    </source>
</evidence>
<dbReference type="PANTHER" id="PTHR10283:SF125">
    <property type="entry name" value="MG(2+)_CITRATE COMPLEX SECONDARY TRANSPORTER"/>
    <property type="match status" value="1"/>
</dbReference>
<feature type="transmembrane region" description="Helical" evidence="5">
    <location>
        <begin position="321"/>
        <end position="344"/>
    </location>
</feature>
<evidence type="ECO:0000313" key="6">
    <source>
        <dbReference type="EMBL" id="ROP83925.1"/>
    </source>
</evidence>
<dbReference type="GO" id="GO:0005886">
    <property type="term" value="C:plasma membrane"/>
    <property type="evidence" value="ECO:0007669"/>
    <property type="project" value="TreeGrafter"/>
</dbReference>
<feature type="transmembrane region" description="Helical" evidence="5">
    <location>
        <begin position="76"/>
        <end position="102"/>
    </location>
</feature>
<feature type="transmembrane region" description="Helical" evidence="5">
    <location>
        <begin position="139"/>
        <end position="162"/>
    </location>
</feature>
<dbReference type="PANTHER" id="PTHR10283">
    <property type="entry name" value="SOLUTE CARRIER FAMILY 13 MEMBER"/>
    <property type="match status" value="1"/>
</dbReference>
<keyword evidence="4 5" id="KW-0472">Membrane</keyword>
<sequence>MHAGALAFFTIGLWATGAMPEHVTALLFMTLAVLLKVAPPGVAFAGFEATAMWLVFGGLIIGTVMQRTGLGERLAVAILPLFGASYTRALAGVAAVAVALAFVMPSTMGRIILLMPVILALADRMGFVEGRPGRTGMAVTLAITSFMVPCTILPANVPNMVLVGAAEALHGVTLTYGQYLKLHFPITGLLKAVCIVLAVRMLFRDRPVAPAPLPGRGPMSLDEKKLSVILAVALGFWVTDFLHGINAGWIGMAAGVACLLPGINLLPAPAFAKEVNFASTLYVAGILGLGTMVAQSGVGALVSGGLLSILPLQPGADFTNFVSLSASAALLALATTFPGVPAVMTPLATDLAAASGLPLLTVLMTQVIGFSTVILPYQAPPIVVALQLGRVRMGQAARVSLAVLVPTILLLVPLNYLWWRFLGYFPGP</sequence>
<keyword evidence="3 5" id="KW-1133">Transmembrane helix</keyword>
<feature type="transmembrane region" description="Helical" evidence="5">
    <location>
        <begin position="280"/>
        <end position="309"/>
    </location>
</feature>
<evidence type="ECO:0000256" key="2">
    <source>
        <dbReference type="ARBA" id="ARBA00022692"/>
    </source>
</evidence>
<comment type="caution">
    <text evidence="6">The sequence shown here is derived from an EMBL/GenBank/DDBJ whole genome shotgun (WGS) entry which is preliminary data.</text>
</comment>
<feature type="transmembrane region" description="Helical" evidence="5">
    <location>
        <begin position="399"/>
        <end position="419"/>
    </location>
</feature>
<name>A0A3N1L3D9_9PROT</name>
<feature type="transmembrane region" description="Helical" evidence="5">
    <location>
        <begin position="182"/>
        <end position="203"/>
    </location>
</feature>
<evidence type="ECO:0000256" key="5">
    <source>
        <dbReference type="SAM" id="Phobius"/>
    </source>
</evidence>
<dbReference type="EMBL" id="RJKX01000016">
    <property type="protein sequence ID" value="ROP83925.1"/>
    <property type="molecule type" value="Genomic_DNA"/>
</dbReference>